<dbReference type="SUPFAM" id="SSF49503">
    <property type="entry name" value="Cupredoxins"/>
    <property type="match status" value="3"/>
</dbReference>
<dbReference type="CDD" id="cd13854">
    <property type="entry name" value="CuRO_1_MaLCC_like"/>
    <property type="match status" value="1"/>
</dbReference>
<dbReference type="GO" id="GO:0005507">
    <property type="term" value="F:copper ion binding"/>
    <property type="evidence" value="ECO:0007669"/>
    <property type="project" value="InterPro"/>
</dbReference>
<accession>A0A9P4S5J3</accession>
<dbReference type="AlphaFoldDB" id="A0A9P4S5J3"/>
<keyword evidence="4" id="KW-0186">Copper</keyword>
<evidence type="ECO:0000313" key="8">
    <source>
        <dbReference type="EMBL" id="KAF2836031.1"/>
    </source>
</evidence>
<dbReference type="Pfam" id="PF07732">
    <property type="entry name" value="Cu-oxidase_3"/>
    <property type="match status" value="1"/>
</dbReference>
<dbReference type="PROSITE" id="PS00080">
    <property type="entry name" value="MULTICOPPER_OXIDASE2"/>
    <property type="match status" value="1"/>
</dbReference>
<dbReference type="InterPro" id="IPR002355">
    <property type="entry name" value="Cu_oxidase_Cu_BS"/>
</dbReference>
<keyword evidence="9" id="KW-1185">Reference proteome</keyword>
<sequence>MPDTGVTRTYEFTVSYQTIAPDGVPRKGIVINEQFPGPPIEADWGDWIEVTMHNAIEDEGTALHWHGLLQKGTPTEDGVPGVGQCPTPPNGTQFFKFQADIYGTSWYHSHYSAQYAGGAVGPMIIHGPGEDQYDEDLGPIMLLDWYHKPYYQLVDQTMAPTSEGLPPPVSENALINGLNPYDCSLTDVPCTQLSEFSTFKFTSGKKHRLRLMNTGAEAIHHFSIDGHNMTIIANDFIPVEPYETRFVSLGVGQRTDVIVEGLDDATGAYWMRSDMGPGFKAGGCNLVNENSTLAKAIIYYEDADTTALPTTEAHVDYNSKFCGNDPLYLTTPLEPLTPTLEPSTTQEIHMKLESNGTHTVWKMNGSSYRANYNDPTLLEAKLGSLEFPPEANVHNFGANDSVRLVVYNHWTGGSHPMHMHGHNMFVLAEGYGVWDGSIVNAENPQRRDVQIVNKAQDDDTPAFIVVQFEQDNPGVWPFHCHIAWHVSAGLYINILERPDDIVDLDVPARSAQTCRDWAAWTGQNVPNQIDSGLRMRE</sequence>
<dbReference type="CDD" id="cd13880">
    <property type="entry name" value="CuRO_2_MaLCC_like"/>
    <property type="match status" value="1"/>
</dbReference>
<feature type="domain" description="Plastocyanin-like" evidence="5">
    <location>
        <begin position="139"/>
        <end position="300"/>
    </location>
</feature>
<dbReference type="Proteomes" id="UP000799429">
    <property type="component" value="Unassembled WGS sequence"/>
</dbReference>
<organism evidence="8 9">
    <name type="scientific">Patellaria atrata CBS 101060</name>
    <dbReference type="NCBI Taxonomy" id="1346257"/>
    <lineage>
        <taxon>Eukaryota</taxon>
        <taxon>Fungi</taxon>
        <taxon>Dikarya</taxon>
        <taxon>Ascomycota</taxon>
        <taxon>Pezizomycotina</taxon>
        <taxon>Dothideomycetes</taxon>
        <taxon>Dothideomycetes incertae sedis</taxon>
        <taxon>Patellariales</taxon>
        <taxon>Patellariaceae</taxon>
        <taxon>Patellaria</taxon>
    </lineage>
</organism>
<keyword evidence="3" id="KW-0560">Oxidoreductase</keyword>
<dbReference type="EMBL" id="MU006105">
    <property type="protein sequence ID" value="KAF2836031.1"/>
    <property type="molecule type" value="Genomic_DNA"/>
</dbReference>
<dbReference type="GO" id="GO:0016491">
    <property type="term" value="F:oxidoreductase activity"/>
    <property type="evidence" value="ECO:0007669"/>
    <property type="project" value="UniProtKB-KW"/>
</dbReference>
<evidence type="ECO:0000256" key="3">
    <source>
        <dbReference type="ARBA" id="ARBA00023002"/>
    </source>
</evidence>
<comment type="caution">
    <text evidence="8">The sequence shown here is derived from an EMBL/GenBank/DDBJ whole genome shotgun (WGS) entry which is preliminary data.</text>
</comment>
<proteinExistence type="inferred from homology"/>
<evidence type="ECO:0000259" key="5">
    <source>
        <dbReference type="Pfam" id="PF00394"/>
    </source>
</evidence>
<feature type="domain" description="Plastocyanin-like" evidence="6">
    <location>
        <begin position="376"/>
        <end position="499"/>
    </location>
</feature>
<dbReference type="OrthoDB" id="2121828at2759"/>
<keyword evidence="2" id="KW-0479">Metal-binding</keyword>
<dbReference type="Pfam" id="PF07731">
    <property type="entry name" value="Cu-oxidase_2"/>
    <property type="match status" value="1"/>
</dbReference>
<feature type="domain" description="Plastocyanin-like" evidence="7">
    <location>
        <begin position="14"/>
        <end position="128"/>
    </location>
</feature>
<dbReference type="InterPro" id="IPR045087">
    <property type="entry name" value="Cu-oxidase_fam"/>
</dbReference>
<dbReference type="PANTHER" id="PTHR11709">
    <property type="entry name" value="MULTI-COPPER OXIDASE"/>
    <property type="match status" value="1"/>
</dbReference>
<dbReference type="InterPro" id="IPR001117">
    <property type="entry name" value="Cu-oxidase_2nd"/>
</dbReference>
<name>A0A9P4S5J3_9PEZI</name>
<dbReference type="PROSITE" id="PS00079">
    <property type="entry name" value="MULTICOPPER_OXIDASE1"/>
    <property type="match status" value="1"/>
</dbReference>
<reference evidence="8" key="1">
    <citation type="journal article" date="2020" name="Stud. Mycol.">
        <title>101 Dothideomycetes genomes: a test case for predicting lifestyles and emergence of pathogens.</title>
        <authorList>
            <person name="Haridas S."/>
            <person name="Albert R."/>
            <person name="Binder M."/>
            <person name="Bloem J."/>
            <person name="Labutti K."/>
            <person name="Salamov A."/>
            <person name="Andreopoulos B."/>
            <person name="Baker S."/>
            <person name="Barry K."/>
            <person name="Bills G."/>
            <person name="Bluhm B."/>
            <person name="Cannon C."/>
            <person name="Castanera R."/>
            <person name="Culley D."/>
            <person name="Daum C."/>
            <person name="Ezra D."/>
            <person name="Gonzalez J."/>
            <person name="Henrissat B."/>
            <person name="Kuo A."/>
            <person name="Liang C."/>
            <person name="Lipzen A."/>
            <person name="Lutzoni F."/>
            <person name="Magnuson J."/>
            <person name="Mondo S."/>
            <person name="Nolan M."/>
            <person name="Ohm R."/>
            <person name="Pangilinan J."/>
            <person name="Park H.-J."/>
            <person name="Ramirez L."/>
            <person name="Alfaro M."/>
            <person name="Sun H."/>
            <person name="Tritt A."/>
            <person name="Yoshinaga Y."/>
            <person name="Zwiers L.-H."/>
            <person name="Turgeon B."/>
            <person name="Goodwin S."/>
            <person name="Spatafora J."/>
            <person name="Crous P."/>
            <person name="Grigoriev I."/>
        </authorList>
    </citation>
    <scope>NUCLEOTIDE SEQUENCE</scope>
    <source>
        <strain evidence="8">CBS 101060</strain>
    </source>
</reference>
<evidence type="ECO:0000313" key="9">
    <source>
        <dbReference type="Proteomes" id="UP000799429"/>
    </source>
</evidence>
<dbReference type="InterPro" id="IPR011706">
    <property type="entry name" value="Cu-oxidase_C"/>
</dbReference>
<evidence type="ECO:0000256" key="1">
    <source>
        <dbReference type="ARBA" id="ARBA00010609"/>
    </source>
</evidence>
<dbReference type="InterPro" id="IPR008972">
    <property type="entry name" value="Cupredoxin"/>
</dbReference>
<evidence type="ECO:0000259" key="6">
    <source>
        <dbReference type="Pfam" id="PF07731"/>
    </source>
</evidence>
<evidence type="ECO:0000259" key="7">
    <source>
        <dbReference type="Pfam" id="PF07732"/>
    </source>
</evidence>
<evidence type="ECO:0000256" key="4">
    <source>
        <dbReference type="ARBA" id="ARBA00023008"/>
    </source>
</evidence>
<protein>
    <submittedName>
        <fullName evidence="8">Multicopper oxidase</fullName>
    </submittedName>
</protein>
<evidence type="ECO:0000256" key="2">
    <source>
        <dbReference type="ARBA" id="ARBA00022723"/>
    </source>
</evidence>
<comment type="similarity">
    <text evidence="1">Belongs to the multicopper oxidase family.</text>
</comment>
<dbReference type="Gene3D" id="2.60.40.420">
    <property type="entry name" value="Cupredoxins - blue copper proteins"/>
    <property type="match status" value="3"/>
</dbReference>
<dbReference type="InterPro" id="IPR033138">
    <property type="entry name" value="Cu_oxidase_CS"/>
</dbReference>
<dbReference type="CDD" id="cd13901">
    <property type="entry name" value="CuRO_3_MaLCC_like"/>
    <property type="match status" value="1"/>
</dbReference>
<gene>
    <name evidence="8" type="ORF">M501DRAFT_940475</name>
</gene>
<dbReference type="InterPro" id="IPR011707">
    <property type="entry name" value="Cu-oxidase-like_N"/>
</dbReference>
<dbReference type="PANTHER" id="PTHR11709:SF145">
    <property type="entry name" value="LCC1"/>
    <property type="match status" value="1"/>
</dbReference>
<dbReference type="Pfam" id="PF00394">
    <property type="entry name" value="Cu-oxidase"/>
    <property type="match status" value="1"/>
</dbReference>